<organism evidence="9 10">
    <name type="scientific">Portunus trituberculatus</name>
    <name type="common">Swimming crab</name>
    <name type="synonym">Neptunus trituberculatus</name>
    <dbReference type="NCBI Taxonomy" id="210409"/>
    <lineage>
        <taxon>Eukaryota</taxon>
        <taxon>Metazoa</taxon>
        <taxon>Ecdysozoa</taxon>
        <taxon>Arthropoda</taxon>
        <taxon>Crustacea</taxon>
        <taxon>Multicrustacea</taxon>
        <taxon>Malacostraca</taxon>
        <taxon>Eumalacostraca</taxon>
        <taxon>Eucarida</taxon>
        <taxon>Decapoda</taxon>
        <taxon>Pleocyemata</taxon>
        <taxon>Brachyura</taxon>
        <taxon>Eubrachyura</taxon>
        <taxon>Portunoidea</taxon>
        <taxon>Portunidae</taxon>
        <taxon>Portuninae</taxon>
        <taxon>Portunus</taxon>
    </lineage>
</organism>
<protein>
    <recommendedName>
        <fullName evidence="5">phosphoethanolamine N-methyltransferase</fullName>
        <ecNumber evidence="5">2.1.1.103</ecNumber>
    </recommendedName>
</protein>
<evidence type="ECO:0000256" key="5">
    <source>
        <dbReference type="ARBA" id="ARBA00035674"/>
    </source>
</evidence>
<dbReference type="InterPro" id="IPR013216">
    <property type="entry name" value="Methyltransf_11"/>
</dbReference>
<dbReference type="GO" id="GO:0032259">
    <property type="term" value="P:methylation"/>
    <property type="evidence" value="ECO:0007669"/>
    <property type="project" value="UniProtKB-KW"/>
</dbReference>
<sequence>MNRWALRNAVSTMTTTDNQLMQQRKDFWSKQEATIVGMIQTEGYENMASDDADEIMAYLPDLKGKKVIDLAAGIGRFTGRLAKVAAQVTAVDVAESFIKENRAKHQHLRHVSYICNDVVKFSGGQQVMLMRTLLLSLDLPEGSLDVVFSSWLLKYLNEDELDRFLPKVLKWLSPGGYFFFRESCYRSVARSNNTSSGGVL</sequence>
<dbReference type="Proteomes" id="UP000324222">
    <property type="component" value="Unassembled WGS sequence"/>
</dbReference>
<dbReference type="InterPro" id="IPR029063">
    <property type="entry name" value="SAM-dependent_MTases_sf"/>
</dbReference>
<accession>A0A5B7EWW6</accession>
<comment type="pathway">
    <text evidence="2">Lipid metabolism.</text>
</comment>
<evidence type="ECO:0000256" key="6">
    <source>
        <dbReference type="ARBA" id="ARBA00047619"/>
    </source>
</evidence>
<evidence type="ECO:0000256" key="7">
    <source>
        <dbReference type="ARBA" id="ARBA00047841"/>
    </source>
</evidence>
<comment type="catalytic activity">
    <reaction evidence="7">
        <text>N-methylethanolamine phosphate + S-adenosyl-L-methionine = N,N-dimethylethanolamine phosphate + S-adenosyl-L-homocysteine + H(+)</text>
        <dbReference type="Rhea" id="RHEA:25321"/>
        <dbReference type="ChEBI" id="CHEBI:15378"/>
        <dbReference type="ChEBI" id="CHEBI:57781"/>
        <dbReference type="ChEBI" id="CHEBI:57856"/>
        <dbReference type="ChEBI" id="CHEBI:58641"/>
        <dbReference type="ChEBI" id="CHEBI:59789"/>
        <dbReference type="EC" id="2.1.1.103"/>
    </reaction>
    <physiologicalReaction direction="left-to-right" evidence="7">
        <dbReference type="Rhea" id="RHEA:25322"/>
    </physiologicalReaction>
</comment>
<dbReference type="EMBL" id="VSRR010003800">
    <property type="protein sequence ID" value="MPC37509.1"/>
    <property type="molecule type" value="Genomic_DNA"/>
</dbReference>
<comment type="pathway">
    <text evidence="1">Phospholipid metabolism; phosphatidylcholine biosynthesis.</text>
</comment>
<dbReference type="AlphaFoldDB" id="A0A5B7EWW6"/>
<dbReference type="PANTHER" id="PTHR44307:SF2">
    <property type="entry name" value="PHOSPHOETHANOLAMINE METHYLTRANSFERASE ISOFORM X1"/>
    <property type="match status" value="1"/>
</dbReference>
<comment type="catalytic activity">
    <reaction evidence="6">
        <text>N,N-dimethylethanolamine phosphate + S-adenosyl-L-methionine = phosphocholine + S-adenosyl-L-homocysteine + H(+)</text>
        <dbReference type="Rhea" id="RHEA:25325"/>
        <dbReference type="ChEBI" id="CHEBI:15378"/>
        <dbReference type="ChEBI" id="CHEBI:57856"/>
        <dbReference type="ChEBI" id="CHEBI:58641"/>
        <dbReference type="ChEBI" id="CHEBI:59789"/>
        <dbReference type="ChEBI" id="CHEBI:295975"/>
        <dbReference type="EC" id="2.1.1.103"/>
    </reaction>
    <physiologicalReaction direction="left-to-right" evidence="6">
        <dbReference type="Rhea" id="RHEA:25326"/>
    </physiologicalReaction>
</comment>
<evidence type="ECO:0000259" key="8">
    <source>
        <dbReference type="Pfam" id="PF08241"/>
    </source>
</evidence>
<comment type="caution">
    <text evidence="9">The sequence shown here is derived from an EMBL/GenBank/DDBJ whole genome shotgun (WGS) entry which is preliminary data.</text>
</comment>
<evidence type="ECO:0000313" key="9">
    <source>
        <dbReference type="EMBL" id="MPC37509.1"/>
    </source>
</evidence>
<reference evidence="9 10" key="1">
    <citation type="submission" date="2019-05" db="EMBL/GenBank/DDBJ databases">
        <title>Another draft genome of Portunus trituberculatus and its Hox gene families provides insights of decapod evolution.</title>
        <authorList>
            <person name="Jeong J.-H."/>
            <person name="Song I."/>
            <person name="Kim S."/>
            <person name="Choi T."/>
            <person name="Kim D."/>
            <person name="Ryu S."/>
            <person name="Kim W."/>
        </authorList>
    </citation>
    <scope>NUCLEOTIDE SEQUENCE [LARGE SCALE GENOMIC DNA]</scope>
    <source>
        <tissue evidence="9">Muscle</tissue>
    </source>
</reference>
<name>A0A5B7EWW6_PORTR</name>
<dbReference type="Pfam" id="PF08241">
    <property type="entry name" value="Methyltransf_11"/>
    <property type="match status" value="1"/>
</dbReference>
<keyword evidence="10" id="KW-1185">Reference proteome</keyword>
<evidence type="ECO:0000256" key="2">
    <source>
        <dbReference type="ARBA" id="ARBA00005189"/>
    </source>
</evidence>
<dbReference type="SUPFAM" id="SSF53335">
    <property type="entry name" value="S-adenosyl-L-methionine-dependent methyltransferases"/>
    <property type="match status" value="1"/>
</dbReference>
<dbReference type="PANTHER" id="PTHR44307">
    <property type="entry name" value="PHOSPHOETHANOLAMINE METHYLTRANSFERASE"/>
    <property type="match status" value="1"/>
</dbReference>
<keyword evidence="4 9" id="KW-0808">Transferase</keyword>
<dbReference type="Gene3D" id="3.40.50.150">
    <property type="entry name" value="Vaccinia Virus protein VP39"/>
    <property type="match status" value="1"/>
</dbReference>
<keyword evidence="3 9" id="KW-0489">Methyltransferase</keyword>
<dbReference type="OrthoDB" id="8300214at2759"/>
<feature type="domain" description="Methyltransferase type 11" evidence="8">
    <location>
        <begin position="69"/>
        <end position="180"/>
    </location>
</feature>
<evidence type="ECO:0000256" key="1">
    <source>
        <dbReference type="ARBA" id="ARBA00004969"/>
    </source>
</evidence>
<proteinExistence type="predicted"/>
<dbReference type="EC" id="2.1.1.103" evidence="5"/>
<evidence type="ECO:0000256" key="4">
    <source>
        <dbReference type="ARBA" id="ARBA00022679"/>
    </source>
</evidence>
<dbReference type="GO" id="GO:0000234">
    <property type="term" value="F:phosphoethanolamine N-methyltransferase activity"/>
    <property type="evidence" value="ECO:0007669"/>
    <property type="project" value="UniProtKB-EC"/>
</dbReference>
<evidence type="ECO:0000313" key="10">
    <source>
        <dbReference type="Proteomes" id="UP000324222"/>
    </source>
</evidence>
<evidence type="ECO:0000256" key="3">
    <source>
        <dbReference type="ARBA" id="ARBA00022603"/>
    </source>
</evidence>
<dbReference type="CDD" id="cd02440">
    <property type="entry name" value="AdoMet_MTases"/>
    <property type="match status" value="1"/>
</dbReference>
<gene>
    <name evidence="9" type="primary">PEAMT_1</name>
    <name evidence="9" type="ORF">E2C01_030991</name>
</gene>